<evidence type="ECO:0000256" key="7">
    <source>
        <dbReference type="ARBA" id="ARBA00023136"/>
    </source>
</evidence>
<feature type="domain" description="Peptidase M50" evidence="9">
    <location>
        <begin position="130"/>
        <end position="295"/>
    </location>
</feature>
<gene>
    <name evidence="10" type="ORF">SAMN05216277_103280</name>
</gene>
<feature type="transmembrane region" description="Helical" evidence="8">
    <location>
        <begin position="256"/>
        <end position="276"/>
    </location>
</feature>
<dbReference type="AlphaFoldDB" id="A0A1I5Q6R9"/>
<dbReference type="InterPro" id="IPR008915">
    <property type="entry name" value="Peptidase_M50"/>
</dbReference>
<dbReference type="RefSeq" id="WP_074876669.1">
    <property type="nucleotide sequence ID" value="NZ_FOXI01000003.1"/>
</dbReference>
<dbReference type="GO" id="GO:0008233">
    <property type="term" value="F:peptidase activity"/>
    <property type="evidence" value="ECO:0007669"/>
    <property type="project" value="UniProtKB-KW"/>
</dbReference>
<evidence type="ECO:0000256" key="5">
    <source>
        <dbReference type="ARBA" id="ARBA00022946"/>
    </source>
</evidence>
<evidence type="ECO:0000259" key="9">
    <source>
        <dbReference type="Pfam" id="PF02163"/>
    </source>
</evidence>
<dbReference type="CDD" id="cd06160">
    <property type="entry name" value="S2P-M50_like_2"/>
    <property type="match status" value="1"/>
</dbReference>
<reference evidence="11" key="1">
    <citation type="submission" date="2016-10" db="EMBL/GenBank/DDBJ databases">
        <authorList>
            <person name="Varghese N."/>
            <person name="Submissions S."/>
        </authorList>
    </citation>
    <scope>NUCLEOTIDE SEQUENCE [LARGE SCALE GENOMIC DNA]</scope>
    <source>
        <strain evidence="11">CGMCC 1.10329</strain>
    </source>
</reference>
<feature type="transmembrane region" description="Helical" evidence="8">
    <location>
        <begin position="91"/>
        <end position="112"/>
    </location>
</feature>
<evidence type="ECO:0000256" key="6">
    <source>
        <dbReference type="ARBA" id="ARBA00022989"/>
    </source>
</evidence>
<keyword evidence="6 8" id="KW-1133">Transmembrane helix</keyword>
<dbReference type="PANTHER" id="PTHR31412">
    <property type="entry name" value="ZINC METALLOPROTEASE EGY1"/>
    <property type="match status" value="1"/>
</dbReference>
<dbReference type="OrthoDB" id="19110at2157"/>
<keyword evidence="7 8" id="KW-0472">Membrane</keyword>
<comment type="subcellular location">
    <subcellularLocation>
        <location evidence="1">Membrane</location>
        <topology evidence="1">Multi-pass membrane protein</topology>
    </subcellularLocation>
</comment>
<evidence type="ECO:0000256" key="8">
    <source>
        <dbReference type="SAM" id="Phobius"/>
    </source>
</evidence>
<evidence type="ECO:0000256" key="2">
    <source>
        <dbReference type="ARBA" id="ARBA00022670"/>
    </source>
</evidence>
<accession>A0A1I5Q6R9</accession>
<evidence type="ECO:0000256" key="3">
    <source>
        <dbReference type="ARBA" id="ARBA00022692"/>
    </source>
</evidence>
<dbReference type="EMBL" id="FOXI01000003">
    <property type="protein sequence ID" value="SFP41909.1"/>
    <property type="molecule type" value="Genomic_DNA"/>
</dbReference>
<keyword evidence="11" id="KW-1185">Reference proteome</keyword>
<organism evidence="10 11">
    <name type="scientific">Halolamina pelagica</name>
    <dbReference type="NCBI Taxonomy" id="699431"/>
    <lineage>
        <taxon>Archaea</taxon>
        <taxon>Methanobacteriati</taxon>
        <taxon>Methanobacteriota</taxon>
        <taxon>Stenosarchaea group</taxon>
        <taxon>Halobacteria</taxon>
        <taxon>Halobacteriales</taxon>
        <taxon>Haloferacaceae</taxon>
    </lineage>
</organism>
<feature type="transmembrane region" description="Helical" evidence="8">
    <location>
        <begin position="187"/>
        <end position="212"/>
    </location>
</feature>
<protein>
    <submittedName>
        <fullName evidence="10">Peptidase family M50</fullName>
    </submittedName>
</protein>
<feature type="transmembrane region" description="Helical" evidence="8">
    <location>
        <begin position="357"/>
        <end position="376"/>
    </location>
</feature>
<keyword evidence="4" id="KW-0378">Hydrolase</keyword>
<name>A0A1I5Q6R9_9EURY</name>
<evidence type="ECO:0000313" key="10">
    <source>
        <dbReference type="EMBL" id="SFP41909.1"/>
    </source>
</evidence>
<keyword evidence="2" id="KW-0645">Protease</keyword>
<keyword evidence="5" id="KW-0809">Transit peptide</keyword>
<dbReference type="InterPro" id="IPR044838">
    <property type="entry name" value="EGY1-like"/>
</dbReference>
<feature type="transmembrane region" description="Helical" evidence="8">
    <location>
        <begin position="124"/>
        <end position="144"/>
    </location>
</feature>
<dbReference type="Pfam" id="PF02163">
    <property type="entry name" value="Peptidase_M50"/>
    <property type="match status" value="1"/>
</dbReference>
<keyword evidence="3 8" id="KW-0812">Transmembrane</keyword>
<evidence type="ECO:0000256" key="1">
    <source>
        <dbReference type="ARBA" id="ARBA00004141"/>
    </source>
</evidence>
<dbReference type="PANTHER" id="PTHR31412:SF0">
    <property type="entry name" value="ZINC METALLOPROTEASE EGY1, CHLOROPLASTIC-RELATED"/>
    <property type="match status" value="1"/>
</dbReference>
<evidence type="ECO:0000256" key="4">
    <source>
        <dbReference type="ARBA" id="ARBA00022801"/>
    </source>
</evidence>
<feature type="transmembrane region" description="Helical" evidence="8">
    <location>
        <begin position="327"/>
        <end position="345"/>
    </location>
</feature>
<feature type="transmembrane region" description="Helical" evidence="8">
    <location>
        <begin position="156"/>
        <end position="175"/>
    </location>
</feature>
<dbReference type="GO" id="GO:0016020">
    <property type="term" value="C:membrane"/>
    <property type="evidence" value="ECO:0007669"/>
    <property type="project" value="UniProtKB-SubCell"/>
</dbReference>
<dbReference type="GO" id="GO:0006508">
    <property type="term" value="P:proteolysis"/>
    <property type="evidence" value="ECO:0007669"/>
    <property type="project" value="UniProtKB-KW"/>
</dbReference>
<dbReference type="Proteomes" id="UP000183769">
    <property type="component" value="Unassembled WGS sequence"/>
</dbReference>
<feature type="transmembrane region" description="Helical" evidence="8">
    <location>
        <begin position="297"/>
        <end position="315"/>
    </location>
</feature>
<evidence type="ECO:0000313" key="11">
    <source>
        <dbReference type="Proteomes" id="UP000183769"/>
    </source>
</evidence>
<proteinExistence type="predicted"/>
<sequence length="381" mass="41089">MADRSGSEEVPRPEALETWFHLTAVRRDGERIRYHGESLVPRSRLAEELRPAFEAAGYDLRFSVDEAGNDVLIARPFGASTTSETNPTTNVALLFATIVSTMFVGATVWYYIPLSAIAENPLRVLEAWPFTAAVLGVLLTHEMGHYVAGRRHGVDVSLPYVIPFYIPFGTMGAVIRMRSRIPDREALLDIGAAGPLAGLFATVVVTAIGVSLDPMSVPQRVLAGSGEAIIFHNPPLLTLIADLLGQPTTYGDPTKAVHPVVMGGWIGMFFTVLNLLPVGQLDGGHITRALLGRRQETVAALVPGALFALAGYLWYVRDMGMQNSVGLWILWGFITLLVSFGGSADPVDETPLGWKRTLVAALTFGLGALCFLPVPIEIATV</sequence>